<organism evidence="4 5">
    <name type="scientific">Paraglaciecola aquimarina</name>
    <dbReference type="NCBI Taxonomy" id="1235557"/>
    <lineage>
        <taxon>Bacteria</taxon>
        <taxon>Pseudomonadati</taxon>
        <taxon>Pseudomonadota</taxon>
        <taxon>Gammaproteobacteria</taxon>
        <taxon>Alteromonadales</taxon>
        <taxon>Alteromonadaceae</taxon>
        <taxon>Paraglaciecola</taxon>
    </lineage>
</organism>
<comment type="similarity">
    <text evidence="1">Belongs to the prokaryotic/mitochondrial release factor family.</text>
</comment>
<dbReference type="PROSITE" id="PS00745">
    <property type="entry name" value="RF_PROK_I"/>
    <property type="match status" value="1"/>
</dbReference>
<dbReference type="PANTHER" id="PTHR47814">
    <property type="entry name" value="PEPTIDYL-TRNA HYDROLASE ARFB"/>
    <property type="match status" value="1"/>
</dbReference>
<dbReference type="GO" id="GO:0004045">
    <property type="term" value="F:peptidyl-tRNA hydrolase activity"/>
    <property type="evidence" value="ECO:0007669"/>
    <property type="project" value="UniProtKB-EC"/>
</dbReference>
<proteinExistence type="inferred from homology"/>
<dbReference type="EC" id="3.1.1.29" evidence="4"/>
<dbReference type="InterPro" id="IPR000352">
    <property type="entry name" value="Pep_chain_release_fac_I"/>
</dbReference>
<dbReference type="NCBIfam" id="NF006718">
    <property type="entry name" value="PRK09256.1"/>
    <property type="match status" value="1"/>
</dbReference>
<dbReference type="InterPro" id="IPR045853">
    <property type="entry name" value="Pep_chain_release_fac_I_sf"/>
</dbReference>
<dbReference type="Proteomes" id="UP001247805">
    <property type="component" value="Unassembled WGS sequence"/>
</dbReference>
<keyword evidence="5" id="KW-1185">Reference proteome</keyword>
<evidence type="ECO:0000256" key="1">
    <source>
        <dbReference type="ARBA" id="ARBA00010835"/>
    </source>
</evidence>
<protein>
    <submittedName>
        <fullName evidence="4">Alternative ribosome rescue aminoacyl-tRNA hydrolase ArfB</fullName>
        <ecNumber evidence="4">3.1.1.29</ecNumber>
    </submittedName>
</protein>
<gene>
    <name evidence="4" type="primary">arfB</name>
    <name evidence="4" type="ORF">RS130_20050</name>
</gene>
<evidence type="ECO:0000259" key="3">
    <source>
        <dbReference type="PROSITE" id="PS00745"/>
    </source>
</evidence>
<evidence type="ECO:0000256" key="2">
    <source>
        <dbReference type="SAM" id="MobiDB-lite"/>
    </source>
</evidence>
<dbReference type="RefSeq" id="WP_316027392.1">
    <property type="nucleotide sequence ID" value="NZ_JAWDIO010000002.1"/>
</dbReference>
<feature type="region of interest" description="Disordered" evidence="2">
    <location>
        <begin position="100"/>
        <end position="135"/>
    </location>
</feature>
<feature type="compositionally biased region" description="Basic residues" evidence="2">
    <location>
        <begin position="122"/>
        <end position="135"/>
    </location>
</feature>
<dbReference type="EMBL" id="JAWDIO010000002">
    <property type="protein sequence ID" value="MDU0355873.1"/>
    <property type="molecule type" value="Genomic_DNA"/>
</dbReference>
<evidence type="ECO:0000313" key="4">
    <source>
        <dbReference type="EMBL" id="MDU0355873.1"/>
    </source>
</evidence>
<dbReference type="PANTHER" id="PTHR47814:SF1">
    <property type="entry name" value="PEPTIDYL-TRNA HYDROLASE ARFB"/>
    <property type="match status" value="1"/>
</dbReference>
<feature type="domain" description="Prokaryotic-type class I peptide chain release factors" evidence="3">
    <location>
        <begin position="19"/>
        <end position="35"/>
    </location>
</feature>
<reference evidence="4 5" key="1">
    <citation type="submission" date="2023-10" db="EMBL/GenBank/DDBJ databases">
        <title>Glaciecola aquimarina strain GGW-M5 nov., isolated from a coastal seawater.</title>
        <authorList>
            <person name="Bayburt H."/>
            <person name="Kim J.M."/>
            <person name="Choi B.J."/>
            <person name="Jeon C.O."/>
        </authorList>
    </citation>
    <scope>NUCLEOTIDE SEQUENCE [LARGE SCALE GENOMIC DNA]</scope>
    <source>
        <strain evidence="4 5">KCTC 32108</strain>
    </source>
</reference>
<sequence>MYQPNIENLMPAIELSAMRAQGAGGQNVNKVSSAIHLRFDIRSAAIPEYVKQKLLSGADKRVTQDGILIIKAQSHRTQEMNKQDALTRLSLLLQEAGKLQKARRATKPTKSSQQKRVDSKVKSGRTKALRKKVDY</sequence>
<dbReference type="Gene3D" id="3.30.160.20">
    <property type="match status" value="1"/>
</dbReference>
<accession>A0ABU3T0U0</accession>
<dbReference type="Pfam" id="PF00472">
    <property type="entry name" value="RF-1"/>
    <property type="match status" value="1"/>
</dbReference>
<evidence type="ECO:0000313" key="5">
    <source>
        <dbReference type="Proteomes" id="UP001247805"/>
    </source>
</evidence>
<comment type="caution">
    <text evidence="4">The sequence shown here is derived from an EMBL/GenBank/DDBJ whole genome shotgun (WGS) entry which is preliminary data.</text>
</comment>
<keyword evidence="4" id="KW-0378">Hydrolase</keyword>
<dbReference type="SUPFAM" id="SSF75620">
    <property type="entry name" value="Release factor"/>
    <property type="match status" value="1"/>
</dbReference>
<name>A0ABU3T0U0_9ALTE</name>